<evidence type="ECO:0000256" key="1">
    <source>
        <dbReference type="ARBA" id="ARBA00022729"/>
    </source>
</evidence>
<dbReference type="RefSeq" id="WP_310914234.1">
    <property type="nucleotide sequence ID" value="NZ_JAVLVT010000020.1"/>
</dbReference>
<name>A0ABU2HBG1_9ACTN</name>
<feature type="signal peptide" evidence="2">
    <location>
        <begin position="1"/>
        <end position="31"/>
    </location>
</feature>
<accession>A0ABU2HBG1</accession>
<organism evidence="3 4">
    <name type="scientific">Lipingzhangella rawalii</name>
    <dbReference type="NCBI Taxonomy" id="2055835"/>
    <lineage>
        <taxon>Bacteria</taxon>
        <taxon>Bacillati</taxon>
        <taxon>Actinomycetota</taxon>
        <taxon>Actinomycetes</taxon>
        <taxon>Streptosporangiales</taxon>
        <taxon>Nocardiopsidaceae</taxon>
        <taxon>Lipingzhangella</taxon>
    </lineage>
</organism>
<reference evidence="4" key="1">
    <citation type="submission" date="2023-07" db="EMBL/GenBank/DDBJ databases">
        <title>Novel species in the genus Lipingzhangella isolated from Sambhar Salt Lake.</title>
        <authorList>
            <person name="Jiya N."/>
            <person name="Kajale S."/>
            <person name="Sharma A."/>
        </authorList>
    </citation>
    <scope>NUCLEOTIDE SEQUENCE [LARGE SCALE GENOMIC DNA]</scope>
    <source>
        <strain evidence="4">LS1_29</strain>
    </source>
</reference>
<comment type="caution">
    <text evidence="3">The sequence shown here is derived from an EMBL/GenBank/DDBJ whole genome shotgun (WGS) entry which is preliminary data.</text>
</comment>
<dbReference type="PIRSF" id="PIRSF002825">
    <property type="entry name" value="CfbpA"/>
    <property type="match status" value="1"/>
</dbReference>
<dbReference type="Gene3D" id="3.40.190.10">
    <property type="entry name" value="Periplasmic binding protein-like II"/>
    <property type="match status" value="2"/>
</dbReference>
<dbReference type="EMBL" id="JAVLVT010000020">
    <property type="protein sequence ID" value="MDS1272638.1"/>
    <property type="molecule type" value="Genomic_DNA"/>
</dbReference>
<dbReference type="SUPFAM" id="SSF53850">
    <property type="entry name" value="Periplasmic binding protein-like II"/>
    <property type="match status" value="1"/>
</dbReference>
<sequence>MPVSHARRRPVHLAAAALPALALLVSGCATDGTADPDDPDEESLTIYSGRGEELVDPLLDQLEEETGYDISVRYGDTAELAAQLLEEGDRTDADLFYGQDAGALGALANEGMLAELPEDITAEVPEEFRASDDTWVGLSGRSRVIAYDPDQVDTPPDRVLDVAGEEYAGEVAIAPTNASFQAFVTALRVIEGEDATEQWLRDLQDNDVQLYDNNRSMLDALEDGEISLSLNNHYYWYERVKEDPDSVTSELHYLPDGDAGALVNIAGAGVLAPSASEDAALEALEYLLTADAQEYFTDETSEYPVVEGTPTLDELPDLDDLEQPDIDLGDLHALDETLELLEEVGLV</sequence>
<dbReference type="InterPro" id="IPR026045">
    <property type="entry name" value="Ferric-bd"/>
</dbReference>
<evidence type="ECO:0000256" key="2">
    <source>
        <dbReference type="SAM" id="SignalP"/>
    </source>
</evidence>
<dbReference type="PROSITE" id="PS51257">
    <property type="entry name" value="PROKAR_LIPOPROTEIN"/>
    <property type="match status" value="1"/>
</dbReference>
<feature type="chain" id="PRO_5046392686" evidence="2">
    <location>
        <begin position="32"/>
        <end position="347"/>
    </location>
</feature>
<dbReference type="PANTHER" id="PTHR30006:SF24">
    <property type="entry name" value="SLL0237 PROTEIN"/>
    <property type="match status" value="1"/>
</dbReference>
<dbReference type="PANTHER" id="PTHR30006">
    <property type="entry name" value="THIAMINE-BINDING PERIPLASMIC PROTEIN-RELATED"/>
    <property type="match status" value="1"/>
</dbReference>
<protein>
    <submittedName>
        <fullName evidence="3">Extracellular solute-binding protein</fullName>
    </submittedName>
</protein>
<dbReference type="Pfam" id="PF13343">
    <property type="entry name" value="SBP_bac_6"/>
    <property type="match status" value="1"/>
</dbReference>
<proteinExistence type="predicted"/>
<evidence type="ECO:0000313" key="3">
    <source>
        <dbReference type="EMBL" id="MDS1272638.1"/>
    </source>
</evidence>
<gene>
    <name evidence="3" type="ORF">RIF23_20330</name>
</gene>
<evidence type="ECO:0000313" key="4">
    <source>
        <dbReference type="Proteomes" id="UP001250214"/>
    </source>
</evidence>
<keyword evidence="4" id="KW-1185">Reference proteome</keyword>
<dbReference type="Proteomes" id="UP001250214">
    <property type="component" value="Unassembled WGS sequence"/>
</dbReference>
<keyword evidence="1 2" id="KW-0732">Signal</keyword>